<accession>A0A835Q815</accession>
<keyword evidence="1" id="KW-0808">Transferase</keyword>
<sequence length="213" mass="23629">MSPLHELKVVKKCSVSPATGKFGETCSITLHSASSASSSTILHCLQFRQLLRALLLTPCVAARFHPFLPFLPEKAILSVQVTLFHNYGIANCTTLHHVAAEGSSYTHFMKTCVAISKLGDNIALFHFPQPFFECVLISNTRGIEGLFIKDTEDLKIERRSVVWDLSCMPNVVQATFVLGPNDIRRQGLRTVPRCSPYTFVCGLTLVNLLHAWV</sequence>
<reference evidence="3 4" key="1">
    <citation type="journal article" date="2020" name="Nat. Food">
        <title>A phased Vanilla planifolia genome enables genetic improvement of flavour and production.</title>
        <authorList>
            <person name="Hasing T."/>
            <person name="Tang H."/>
            <person name="Brym M."/>
            <person name="Khazi F."/>
            <person name="Huang T."/>
            <person name="Chambers A.H."/>
        </authorList>
    </citation>
    <scope>NUCLEOTIDE SEQUENCE [LARGE SCALE GENOMIC DNA]</scope>
    <source>
        <tissue evidence="3">Leaf</tissue>
    </source>
</reference>
<evidence type="ECO:0000313" key="3">
    <source>
        <dbReference type="EMBL" id="KAG0464507.1"/>
    </source>
</evidence>
<evidence type="ECO:0000256" key="2">
    <source>
        <dbReference type="ARBA" id="ARBA00023315"/>
    </source>
</evidence>
<dbReference type="InterPro" id="IPR023213">
    <property type="entry name" value="CAT-like_dom_sf"/>
</dbReference>
<organism evidence="3 4">
    <name type="scientific">Vanilla planifolia</name>
    <name type="common">Vanilla</name>
    <dbReference type="NCBI Taxonomy" id="51239"/>
    <lineage>
        <taxon>Eukaryota</taxon>
        <taxon>Viridiplantae</taxon>
        <taxon>Streptophyta</taxon>
        <taxon>Embryophyta</taxon>
        <taxon>Tracheophyta</taxon>
        <taxon>Spermatophyta</taxon>
        <taxon>Magnoliopsida</taxon>
        <taxon>Liliopsida</taxon>
        <taxon>Asparagales</taxon>
        <taxon>Orchidaceae</taxon>
        <taxon>Vanilloideae</taxon>
        <taxon>Vanilleae</taxon>
        <taxon>Vanilla</taxon>
    </lineage>
</organism>
<proteinExistence type="predicted"/>
<protein>
    <submittedName>
        <fullName evidence="3">Uncharacterized protein</fullName>
    </submittedName>
</protein>
<dbReference type="AlphaFoldDB" id="A0A835Q815"/>
<name>A0A835Q815_VANPL</name>
<dbReference type="PANTHER" id="PTHR31625">
    <property type="match status" value="1"/>
</dbReference>
<dbReference type="InterPro" id="IPR051504">
    <property type="entry name" value="Plant_metabolite_acyltrans"/>
</dbReference>
<comment type="caution">
    <text evidence="3">The sequence shown here is derived from an EMBL/GenBank/DDBJ whole genome shotgun (WGS) entry which is preliminary data.</text>
</comment>
<dbReference type="Gene3D" id="3.30.559.10">
    <property type="entry name" value="Chloramphenicol acetyltransferase-like domain"/>
    <property type="match status" value="1"/>
</dbReference>
<evidence type="ECO:0000313" key="4">
    <source>
        <dbReference type="Proteomes" id="UP000636800"/>
    </source>
</evidence>
<keyword evidence="4" id="KW-1185">Reference proteome</keyword>
<evidence type="ECO:0000256" key="1">
    <source>
        <dbReference type="ARBA" id="ARBA00022679"/>
    </source>
</evidence>
<keyword evidence="2" id="KW-0012">Acyltransferase</keyword>
<dbReference type="Proteomes" id="UP000636800">
    <property type="component" value="Chromosome 10"/>
</dbReference>
<gene>
    <name evidence="3" type="ORF">HPP92_020576</name>
</gene>
<dbReference type="GO" id="GO:0016747">
    <property type="term" value="F:acyltransferase activity, transferring groups other than amino-acyl groups"/>
    <property type="evidence" value="ECO:0007669"/>
    <property type="project" value="UniProtKB-ARBA"/>
</dbReference>
<dbReference type="EMBL" id="JADCNL010000010">
    <property type="protein sequence ID" value="KAG0464507.1"/>
    <property type="molecule type" value="Genomic_DNA"/>
</dbReference>